<comment type="caution">
    <text evidence="1">The sequence shown here is derived from an EMBL/GenBank/DDBJ whole genome shotgun (WGS) entry which is preliminary data.</text>
</comment>
<name>A0A934USH2_9BURK</name>
<evidence type="ECO:0000313" key="2">
    <source>
        <dbReference type="Proteomes" id="UP000617041"/>
    </source>
</evidence>
<dbReference type="Proteomes" id="UP000617041">
    <property type="component" value="Unassembled WGS sequence"/>
</dbReference>
<organism evidence="1 2">
    <name type="scientific">Ramlibacter algicola</name>
    <dbReference type="NCBI Taxonomy" id="2795217"/>
    <lineage>
        <taxon>Bacteria</taxon>
        <taxon>Pseudomonadati</taxon>
        <taxon>Pseudomonadota</taxon>
        <taxon>Betaproteobacteria</taxon>
        <taxon>Burkholderiales</taxon>
        <taxon>Comamonadaceae</taxon>
        <taxon>Ramlibacter</taxon>
    </lineage>
</organism>
<dbReference type="RefSeq" id="WP_200788497.1">
    <property type="nucleotide sequence ID" value="NZ_JAEDAO010000001.1"/>
</dbReference>
<protein>
    <submittedName>
        <fullName evidence="1">Uncharacterized protein</fullName>
    </submittedName>
</protein>
<sequence>MHDLAHAEVERVSGGIPIFVPVTFALLTDTGSWGALGLAYGFGYSIGTGISQTINAPVESMPTSPYFDTLLGGNLGA</sequence>
<dbReference type="AlphaFoldDB" id="A0A934USH2"/>
<gene>
    <name evidence="1" type="ORF">I8E28_13110</name>
</gene>
<accession>A0A934USH2</accession>
<reference evidence="1" key="1">
    <citation type="submission" date="2020-12" db="EMBL/GenBank/DDBJ databases">
        <title>Ramlibacter sp. nov., isolated from a freshwater alga, Cryptomonas.</title>
        <authorList>
            <person name="Kim H.M."/>
            <person name="Jeon C.O."/>
        </authorList>
    </citation>
    <scope>NUCLEOTIDE SEQUENCE</scope>
    <source>
        <strain evidence="1">CrO1</strain>
    </source>
</reference>
<proteinExistence type="predicted"/>
<dbReference type="EMBL" id="JAEDAO010000001">
    <property type="protein sequence ID" value="MBK0393532.1"/>
    <property type="molecule type" value="Genomic_DNA"/>
</dbReference>
<keyword evidence="2" id="KW-1185">Reference proteome</keyword>
<evidence type="ECO:0000313" key="1">
    <source>
        <dbReference type="EMBL" id="MBK0393532.1"/>
    </source>
</evidence>